<evidence type="ECO:0000313" key="10">
    <source>
        <dbReference type="Proteomes" id="UP000034704"/>
    </source>
</evidence>
<keyword evidence="3" id="KW-1003">Cell membrane</keyword>
<comment type="caution">
    <text evidence="9">The sequence shown here is derived from an EMBL/GenBank/DDBJ whole genome shotgun (WGS) entry which is preliminary data.</text>
</comment>
<accession>A0A0G1CFH7</accession>
<reference evidence="9 10" key="1">
    <citation type="journal article" date="2015" name="Nature">
        <title>rRNA introns, odd ribosomes, and small enigmatic genomes across a large radiation of phyla.</title>
        <authorList>
            <person name="Brown C.T."/>
            <person name="Hug L.A."/>
            <person name="Thomas B.C."/>
            <person name="Sharon I."/>
            <person name="Castelle C.J."/>
            <person name="Singh A."/>
            <person name="Wilkins M.J."/>
            <person name="Williams K.H."/>
            <person name="Banfield J.F."/>
        </authorList>
    </citation>
    <scope>NUCLEOTIDE SEQUENCE [LARGE SCALE GENOMIC DNA]</scope>
</reference>
<dbReference type="Gene3D" id="1.20.81.30">
    <property type="entry name" value="Type II secretion system (T2SS), domain F"/>
    <property type="match status" value="2"/>
</dbReference>
<dbReference type="PANTHER" id="PTHR30012:SF0">
    <property type="entry name" value="TYPE II SECRETION SYSTEM PROTEIN F-RELATED"/>
    <property type="match status" value="1"/>
</dbReference>
<dbReference type="EMBL" id="LCDG01000001">
    <property type="protein sequence ID" value="KKS48313.1"/>
    <property type="molecule type" value="Genomic_DNA"/>
</dbReference>
<keyword evidence="4 7" id="KW-0812">Transmembrane</keyword>
<feature type="transmembrane region" description="Helical" evidence="7">
    <location>
        <begin position="106"/>
        <end position="128"/>
    </location>
</feature>
<comment type="subcellular location">
    <subcellularLocation>
        <location evidence="1">Cell membrane</location>
        <topology evidence="1">Multi-pass membrane protein</topology>
    </subcellularLocation>
</comment>
<evidence type="ECO:0000313" key="9">
    <source>
        <dbReference type="EMBL" id="KKS48313.1"/>
    </source>
</evidence>
<dbReference type="STRING" id="1618756.UV12_C0001G0008"/>
<gene>
    <name evidence="9" type="ORF">UV12_C0001G0008</name>
</gene>
<dbReference type="GO" id="GO:0005886">
    <property type="term" value="C:plasma membrane"/>
    <property type="evidence" value="ECO:0007669"/>
    <property type="project" value="UniProtKB-SubCell"/>
</dbReference>
<name>A0A0G1CFH7_9BACT</name>
<keyword evidence="6 7" id="KW-0472">Membrane</keyword>
<dbReference type="InterPro" id="IPR018076">
    <property type="entry name" value="T2SS_GspF_dom"/>
</dbReference>
<dbReference type="AlphaFoldDB" id="A0A0G1CFH7"/>
<evidence type="ECO:0000259" key="8">
    <source>
        <dbReference type="Pfam" id="PF00482"/>
    </source>
</evidence>
<protein>
    <submittedName>
        <fullName evidence="9">Type II secretion system F domain protein</fullName>
    </submittedName>
</protein>
<feature type="domain" description="Type II secretion system protein GspF" evidence="8">
    <location>
        <begin position="157"/>
        <end position="278"/>
    </location>
</feature>
<evidence type="ECO:0000256" key="6">
    <source>
        <dbReference type="ARBA" id="ARBA00023136"/>
    </source>
</evidence>
<dbReference type="Proteomes" id="UP000034704">
    <property type="component" value="Unassembled WGS sequence"/>
</dbReference>
<feature type="domain" description="Type II secretion system protein GspF" evidence="8">
    <location>
        <begin position="2"/>
        <end position="79"/>
    </location>
</feature>
<evidence type="ECO:0000256" key="5">
    <source>
        <dbReference type="ARBA" id="ARBA00022989"/>
    </source>
</evidence>
<feature type="transmembrane region" description="Helical" evidence="7">
    <location>
        <begin position="259"/>
        <end position="283"/>
    </location>
</feature>
<dbReference type="PRINTS" id="PR00812">
    <property type="entry name" value="BCTERIALGSPF"/>
</dbReference>
<evidence type="ECO:0000256" key="3">
    <source>
        <dbReference type="ARBA" id="ARBA00022475"/>
    </source>
</evidence>
<dbReference type="InterPro" id="IPR042094">
    <property type="entry name" value="T2SS_GspF_sf"/>
</dbReference>
<evidence type="ECO:0000256" key="2">
    <source>
        <dbReference type="ARBA" id="ARBA00005745"/>
    </source>
</evidence>
<evidence type="ECO:0000256" key="7">
    <source>
        <dbReference type="SAM" id="Phobius"/>
    </source>
</evidence>
<evidence type="ECO:0000256" key="4">
    <source>
        <dbReference type="ARBA" id="ARBA00022692"/>
    </source>
</evidence>
<feature type="transmembrane region" description="Helical" evidence="7">
    <location>
        <begin position="55"/>
        <end position="78"/>
    </location>
</feature>
<organism evidence="9 10">
    <name type="scientific">Candidatus Nomurabacteria bacterium GW2011_GWC2_42_20</name>
    <dbReference type="NCBI Taxonomy" id="1618756"/>
    <lineage>
        <taxon>Bacteria</taxon>
        <taxon>Candidatus Nomuraibacteriota</taxon>
    </lineage>
</organism>
<dbReference type="Pfam" id="PF00482">
    <property type="entry name" value="T2SSF"/>
    <property type="match status" value="2"/>
</dbReference>
<dbReference type="PANTHER" id="PTHR30012">
    <property type="entry name" value="GENERAL SECRETION PATHWAY PROTEIN"/>
    <property type="match status" value="1"/>
</dbReference>
<sequence length="286" mass="31426">MPISGALFKHPSLFSDFYVNMVIGGEESGKLAETFNALADYLERSTELISKARGALIYPAFVIFTFIVVMVLMLTLVIPKLSDIITQSGQDVPIYTKVVIETSYLLVNYGIFVAMLLVAVAFLGWWYTRGTTFLAHTKLWIPVIGDLYRMLYLSRITDNMHIMLANGISMVRSIEITEKVVDNEIYKNILSKSVVSVKGGAPFSATLVGYPEIPNVMIQMVKVGEETGELGTILQKLSVFYQREVLNAINTVISMIEPVMIVALGLGVGGVLASVLIPIYQIAGNA</sequence>
<comment type="similarity">
    <text evidence="2">Belongs to the GSP F family.</text>
</comment>
<evidence type="ECO:0000256" key="1">
    <source>
        <dbReference type="ARBA" id="ARBA00004651"/>
    </source>
</evidence>
<keyword evidence="5 7" id="KW-1133">Transmembrane helix</keyword>
<dbReference type="InterPro" id="IPR003004">
    <property type="entry name" value="GspF/PilC"/>
</dbReference>
<proteinExistence type="inferred from homology"/>